<dbReference type="PROSITE" id="PS50102">
    <property type="entry name" value="RRM"/>
    <property type="match status" value="1"/>
</dbReference>
<comment type="similarity">
    <text evidence="1">Belongs to the HTATSF1 family.</text>
</comment>
<dbReference type="PANTHER" id="PTHR15608">
    <property type="entry name" value="SPLICING FACTOR U2AF-ASSOCIATED PROTEIN 2"/>
    <property type="match status" value="1"/>
</dbReference>
<evidence type="ECO:0000256" key="6">
    <source>
        <dbReference type="PROSITE-ProRule" id="PRU00176"/>
    </source>
</evidence>
<proteinExistence type="inferred from homology"/>
<dbReference type="GO" id="GO:0005686">
    <property type="term" value="C:U2 snRNP"/>
    <property type="evidence" value="ECO:0007669"/>
    <property type="project" value="TreeGrafter"/>
</dbReference>
<feature type="domain" description="RRM" evidence="8">
    <location>
        <begin position="112"/>
        <end position="203"/>
    </location>
</feature>
<dbReference type="InterPro" id="IPR000504">
    <property type="entry name" value="RRM_dom"/>
</dbReference>
<dbReference type="GeneID" id="27900773"/>
<dbReference type="RefSeq" id="XP_016765488.1">
    <property type="nucleotide sequence ID" value="XM_016903636.1"/>
</dbReference>
<dbReference type="GO" id="GO:0000398">
    <property type="term" value="P:mRNA splicing, via spliceosome"/>
    <property type="evidence" value="ECO:0007669"/>
    <property type="project" value="InterPro"/>
</dbReference>
<feature type="compositionally biased region" description="Basic and acidic residues" evidence="7">
    <location>
        <begin position="84"/>
        <end position="93"/>
    </location>
</feature>
<keyword evidence="2" id="KW-0507">mRNA processing</keyword>
<dbReference type="Gene3D" id="3.30.70.330">
    <property type="match status" value="2"/>
</dbReference>
<dbReference type="eggNOG" id="KOG1548">
    <property type="taxonomic scope" value="Eukaryota"/>
</dbReference>
<keyword evidence="10" id="KW-1185">Reference proteome</keyword>
<accession>N1QM63</accession>
<feature type="region of interest" description="Disordered" evidence="7">
    <location>
        <begin position="70"/>
        <end position="110"/>
    </location>
</feature>
<dbReference type="GO" id="GO:0003723">
    <property type="term" value="F:RNA binding"/>
    <property type="evidence" value="ECO:0007669"/>
    <property type="project" value="UniProtKB-UniRule"/>
</dbReference>
<dbReference type="FunFam" id="3.30.70.330:FF:000105">
    <property type="entry name" value="HIV Tat-specific factor 1 homolog"/>
    <property type="match status" value="1"/>
</dbReference>
<dbReference type="CDD" id="cd12281">
    <property type="entry name" value="RRM1_TatSF1_like"/>
    <property type="match status" value="1"/>
</dbReference>
<gene>
    <name evidence="9" type="ORF">SEPMUDRAFT_146408</name>
</gene>
<evidence type="ECO:0000256" key="7">
    <source>
        <dbReference type="SAM" id="MobiDB-lite"/>
    </source>
</evidence>
<reference evidence="9 10" key="1">
    <citation type="journal article" date="2012" name="PLoS Pathog.">
        <title>Diverse lifestyles and strategies of plant pathogenesis encoded in the genomes of eighteen Dothideomycetes fungi.</title>
        <authorList>
            <person name="Ohm R.A."/>
            <person name="Feau N."/>
            <person name="Henrissat B."/>
            <person name="Schoch C.L."/>
            <person name="Horwitz B.A."/>
            <person name="Barry K.W."/>
            <person name="Condon B.J."/>
            <person name="Copeland A.C."/>
            <person name="Dhillon B."/>
            <person name="Glaser F."/>
            <person name="Hesse C.N."/>
            <person name="Kosti I."/>
            <person name="LaButti K."/>
            <person name="Lindquist E.A."/>
            <person name="Lucas S."/>
            <person name="Salamov A.A."/>
            <person name="Bradshaw R.E."/>
            <person name="Ciuffetti L."/>
            <person name="Hamelin R.C."/>
            <person name="Kema G.H.J."/>
            <person name="Lawrence C."/>
            <person name="Scott J.A."/>
            <person name="Spatafora J.W."/>
            <person name="Turgeon B.G."/>
            <person name="de Wit P.J.G.M."/>
            <person name="Zhong S."/>
            <person name="Goodwin S.B."/>
            <person name="Grigoriev I.V."/>
        </authorList>
    </citation>
    <scope>NUCLEOTIDE SEQUENCE [LARGE SCALE GENOMIC DNA]</scope>
    <source>
        <strain evidence="9 10">SO2202</strain>
    </source>
</reference>
<sequence length="393" mass="43914">MAPRAPFPADPDDFDSDPRISYSKENSSYLLEDENGDEWEWLAGPSKWSKTMDEALMKQQAEIYKVAGVDDEAPALDPMKKRKANQDDSEPNKKAKASASGPATSSAPRRSTAVFVSGLPSDVDVDEVRACFQRYGIIAESPDDNEKRIKLYNDKDGNFKGEALIIYFRPESVAMAINMQDGYEFPRDPDLPTGRITVAEADHSYKRHKEDSVKDDTVVEDRNAAYKGKPSKVKTKKKAEEMNSRLADWSDDDVSTMKQTSSRADKVVVLKYVFTLQELADDEGLREDIMEDMREEAEKHGDVKNITIFDREEDGVVTIRFSNAMAARACADACDGRGYSGRPLAATISNGEEKFKKSFKKDIDKEAEEARRLEEYSKYIEGQDGAANGGVQS</sequence>
<keyword evidence="3" id="KW-0677">Repeat</keyword>
<dbReference type="EMBL" id="KB456260">
    <property type="protein sequence ID" value="EMF17367.1"/>
    <property type="molecule type" value="Genomic_DNA"/>
</dbReference>
<evidence type="ECO:0000256" key="3">
    <source>
        <dbReference type="ARBA" id="ARBA00022737"/>
    </source>
</evidence>
<name>N1QM63_SPHMS</name>
<dbReference type="AlphaFoldDB" id="N1QM63"/>
<dbReference type="Proteomes" id="UP000016931">
    <property type="component" value="Unassembled WGS sequence"/>
</dbReference>
<keyword evidence="5" id="KW-0508">mRNA splicing</keyword>
<dbReference type="SMART" id="SM00360">
    <property type="entry name" value="RRM"/>
    <property type="match status" value="2"/>
</dbReference>
<evidence type="ECO:0000256" key="4">
    <source>
        <dbReference type="ARBA" id="ARBA00022884"/>
    </source>
</evidence>
<evidence type="ECO:0000256" key="5">
    <source>
        <dbReference type="ARBA" id="ARBA00023187"/>
    </source>
</evidence>
<feature type="region of interest" description="Disordered" evidence="7">
    <location>
        <begin position="1"/>
        <end position="36"/>
    </location>
</feature>
<dbReference type="InterPro" id="IPR035979">
    <property type="entry name" value="RBD_domain_sf"/>
</dbReference>
<dbReference type="OMA" id="DTDFRFG"/>
<dbReference type="InterPro" id="IPR034392">
    <property type="entry name" value="TatSF1-like_RRM1"/>
</dbReference>
<evidence type="ECO:0000256" key="1">
    <source>
        <dbReference type="ARBA" id="ARBA00007747"/>
    </source>
</evidence>
<evidence type="ECO:0000256" key="2">
    <source>
        <dbReference type="ARBA" id="ARBA00022664"/>
    </source>
</evidence>
<evidence type="ECO:0000313" key="9">
    <source>
        <dbReference type="EMBL" id="EMF17367.1"/>
    </source>
</evidence>
<feature type="compositionally biased region" description="Low complexity" evidence="7">
    <location>
        <begin position="97"/>
        <end position="110"/>
    </location>
</feature>
<dbReference type="HOGENOM" id="CLU_026945_0_2_1"/>
<dbReference type="SUPFAM" id="SSF54928">
    <property type="entry name" value="RNA-binding domain, RBD"/>
    <property type="match status" value="2"/>
</dbReference>
<keyword evidence="4 6" id="KW-0694">RNA-binding</keyword>
<dbReference type="PANTHER" id="PTHR15608:SF0">
    <property type="entry name" value="HIV TAT-SPECIFIC FACTOR 1"/>
    <property type="match status" value="1"/>
</dbReference>
<dbReference type="STRING" id="692275.N1QM63"/>
<dbReference type="Pfam" id="PF00076">
    <property type="entry name" value="RRM_1"/>
    <property type="match status" value="1"/>
</dbReference>
<dbReference type="InterPro" id="IPR034393">
    <property type="entry name" value="TatSF1-like"/>
</dbReference>
<evidence type="ECO:0000313" key="10">
    <source>
        <dbReference type="Proteomes" id="UP000016931"/>
    </source>
</evidence>
<dbReference type="OrthoDB" id="10258585at2759"/>
<evidence type="ECO:0000259" key="8">
    <source>
        <dbReference type="PROSITE" id="PS50102"/>
    </source>
</evidence>
<organism evidence="9 10">
    <name type="scientific">Sphaerulina musiva (strain SO2202)</name>
    <name type="common">Poplar stem canker fungus</name>
    <name type="synonym">Septoria musiva</name>
    <dbReference type="NCBI Taxonomy" id="692275"/>
    <lineage>
        <taxon>Eukaryota</taxon>
        <taxon>Fungi</taxon>
        <taxon>Dikarya</taxon>
        <taxon>Ascomycota</taxon>
        <taxon>Pezizomycotina</taxon>
        <taxon>Dothideomycetes</taxon>
        <taxon>Dothideomycetidae</taxon>
        <taxon>Mycosphaerellales</taxon>
        <taxon>Mycosphaerellaceae</taxon>
        <taxon>Sphaerulina</taxon>
    </lineage>
</organism>
<dbReference type="GO" id="GO:0005684">
    <property type="term" value="C:U2-type spliceosomal complex"/>
    <property type="evidence" value="ECO:0007669"/>
    <property type="project" value="TreeGrafter"/>
</dbReference>
<dbReference type="InterPro" id="IPR012677">
    <property type="entry name" value="Nucleotide-bd_a/b_plait_sf"/>
</dbReference>
<protein>
    <recommendedName>
        <fullName evidence="8">RRM domain-containing protein</fullName>
    </recommendedName>
</protein>